<protein>
    <submittedName>
        <fullName evidence="5">3-oxoacyl-[acyl-carrier-protein] synthase, KASII</fullName>
        <ecNumber evidence="5">2.3.1.179</ecNumber>
    </submittedName>
</protein>
<evidence type="ECO:0000256" key="3">
    <source>
        <dbReference type="RuleBase" id="RU003694"/>
    </source>
</evidence>
<dbReference type="CDD" id="cd00834">
    <property type="entry name" value="KAS_I_II"/>
    <property type="match status" value="1"/>
</dbReference>
<dbReference type="EMBL" id="CADCUR010000239">
    <property type="protein sequence ID" value="CAA9415295.1"/>
    <property type="molecule type" value="Genomic_DNA"/>
</dbReference>
<dbReference type="Gene3D" id="3.40.47.10">
    <property type="match status" value="1"/>
</dbReference>
<dbReference type="PANTHER" id="PTHR11712:SF336">
    <property type="entry name" value="3-OXOACYL-[ACYL-CARRIER-PROTEIN] SYNTHASE, MITOCHONDRIAL"/>
    <property type="match status" value="1"/>
</dbReference>
<keyword evidence="5" id="KW-0012">Acyltransferase</keyword>
<gene>
    <name evidence="5" type="ORF">AVDCRST_MAG74-2579</name>
</gene>
<proteinExistence type="inferred from homology"/>
<evidence type="ECO:0000256" key="2">
    <source>
        <dbReference type="ARBA" id="ARBA00022679"/>
    </source>
</evidence>
<sequence length="424" mass="45795">MFENFTKPRRVVITGFGCVTPIGIGREDFWKSLRTGKSGVGQIESFDTADTKVKIAAEVKNFDWEAELNPKDRKHVARTVPLALRAAREAVMDARIEFENFTLGERQNFGVILGTGGGGLAFTERQYRYWFTGEEKKASLYTIPASTHGGLSSELSMVFGLHGLSHVVSTGCTSSTDAMFYAAQNIALGKQNFMLTGGVDSPLALGILKGFDLMTVLTDGWNDAPERASRPFSKDRSGIVLGEGAWIYVLESLESAQTRGAKIYAEIAGYGSTCDAYHRVRLEENGVEPARAMTLAMADAGLAPERIDYVNLHGTSTQLNDRIETVSIKNAFGKHAYQLKMSATKSQIGHPQGASGAAGIGATLLALKESVIAPTINLDVPDADCDLDYTPNMAREDTDVKIALCNCIGFGSKNSALVLKEVEV</sequence>
<reference evidence="5" key="1">
    <citation type="submission" date="2020-02" db="EMBL/GenBank/DDBJ databases">
        <authorList>
            <person name="Meier V. D."/>
        </authorList>
    </citation>
    <scope>NUCLEOTIDE SEQUENCE</scope>
    <source>
        <strain evidence="5">AVDCRST_MAG74</strain>
    </source>
</reference>
<dbReference type="PROSITE" id="PS00606">
    <property type="entry name" value="KS3_1"/>
    <property type="match status" value="1"/>
</dbReference>
<accession>A0A6J4PH11</accession>
<evidence type="ECO:0000313" key="5">
    <source>
        <dbReference type="EMBL" id="CAA9415295.1"/>
    </source>
</evidence>
<dbReference type="InterPro" id="IPR020841">
    <property type="entry name" value="PKS_Beta-ketoAc_synthase_dom"/>
</dbReference>
<dbReference type="EC" id="2.3.1.179" evidence="5"/>
<dbReference type="SUPFAM" id="SSF53901">
    <property type="entry name" value="Thiolase-like"/>
    <property type="match status" value="2"/>
</dbReference>
<evidence type="ECO:0000259" key="4">
    <source>
        <dbReference type="PROSITE" id="PS52004"/>
    </source>
</evidence>
<dbReference type="InterPro" id="IPR018201">
    <property type="entry name" value="Ketoacyl_synth_AS"/>
</dbReference>
<dbReference type="AlphaFoldDB" id="A0A6J4PH11"/>
<dbReference type="Pfam" id="PF00109">
    <property type="entry name" value="ketoacyl-synt"/>
    <property type="match status" value="1"/>
</dbReference>
<dbReference type="GO" id="GO:0004315">
    <property type="term" value="F:3-oxoacyl-[acyl-carrier-protein] synthase activity"/>
    <property type="evidence" value="ECO:0007669"/>
    <property type="project" value="UniProtKB-EC"/>
</dbReference>
<organism evidence="5">
    <name type="scientific">uncultured Pyrinomonadaceae bacterium</name>
    <dbReference type="NCBI Taxonomy" id="2283094"/>
    <lineage>
        <taxon>Bacteria</taxon>
        <taxon>Pseudomonadati</taxon>
        <taxon>Acidobacteriota</taxon>
        <taxon>Blastocatellia</taxon>
        <taxon>Blastocatellales</taxon>
        <taxon>Pyrinomonadaceae</taxon>
        <taxon>environmental samples</taxon>
    </lineage>
</organism>
<dbReference type="GO" id="GO:0006633">
    <property type="term" value="P:fatty acid biosynthetic process"/>
    <property type="evidence" value="ECO:0007669"/>
    <property type="project" value="InterPro"/>
</dbReference>
<dbReference type="InterPro" id="IPR014031">
    <property type="entry name" value="Ketoacyl_synth_C"/>
</dbReference>
<dbReference type="NCBIfam" id="NF005589">
    <property type="entry name" value="PRK07314.1"/>
    <property type="match status" value="1"/>
</dbReference>
<dbReference type="InterPro" id="IPR014030">
    <property type="entry name" value="Ketoacyl_synth_N"/>
</dbReference>
<dbReference type="SMART" id="SM00825">
    <property type="entry name" value="PKS_KS"/>
    <property type="match status" value="1"/>
</dbReference>
<keyword evidence="2 3" id="KW-0808">Transferase</keyword>
<dbReference type="InterPro" id="IPR016039">
    <property type="entry name" value="Thiolase-like"/>
</dbReference>
<evidence type="ECO:0000256" key="1">
    <source>
        <dbReference type="ARBA" id="ARBA00008467"/>
    </source>
</evidence>
<dbReference type="PROSITE" id="PS52004">
    <property type="entry name" value="KS3_2"/>
    <property type="match status" value="1"/>
</dbReference>
<dbReference type="InterPro" id="IPR000794">
    <property type="entry name" value="Beta-ketoacyl_synthase"/>
</dbReference>
<feature type="domain" description="Ketosynthase family 3 (KS3)" evidence="4">
    <location>
        <begin position="8"/>
        <end position="421"/>
    </location>
</feature>
<dbReference type="PANTHER" id="PTHR11712">
    <property type="entry name" value="POLYKETIDE SYNTHASE-RELATED"/>
    <property type="match status" value="1"/>
</dbReference>
<dbReference type="Pfam" id="PF02801">
    <property type="entry name" value="Ketoacyl-synt_C"/>
    <property type="match status" value="1"/>
</dbReference>
<name>A0A6J4PH11_9BACT</name>
<comment type="similarity">
    <text evidence="1 3">Belongs to the thiolase-like superfamily. Beta-ketoacyl-ACP synthases family.</text>
</comment>